<keyword evidence="2" id="KW-1185">Reference proteome</keyword>
<dbReference type="SUPFAM" id="SSF159275">
    <property type="entry name" value="PA1994-like"/>
    <property type="match status" value="1"/>
</dbReference>
<evidence type="ECO:0000313" key="1">
    <source>
        <dbReference type="EMBL" id="THU38363.1"/>
    </source>
</evidence>
<dbReference type="EMBL" id="STFF01000004">
    <property type="protein sequence ID" value="THU38363.1"/>
    <property type="molecule type" value="Genomic_DNA"/>
</dbReference>
<accession>A0A4S8HSB3</accession>
<comment type="caution">
    <text evidence="1">The sequence shown here is derived from an EMBL/GenBank/DDBJ whole genome shotgun (WGS) entry which is preliminary data.</text>
</comment>
<reference evidence="1 2" key="1">
    <citation type="submission" date="2019-04" db="EMBL/GenBank/DDBJ databases">
        <title>Niastella caeni sp. nov., isolated from activated sludge.</title>
        <authorList>
            <person name="Sheng M."/>
        </authorList>
    </citation>
    <scope>NUCLEOTIDE SEQUENCE [LARGE SCALE GENOMIC DNA]</scope>
    <source>
        <strain evidence="1 2">HX-2-15</strain>
    </source>
</reference>
<dbReference type="RefSeq" id="WP_136578319.1">
    <property type="nucleotide sequence ID" value="NZ_STFF01000004.1"/>
</dbReference>
<protein>
    <submittedName>
        <fullName evidence="1">Transcriptional regulator</fullName>
    </submittedName>
</protein>
<dbReference type="InterPro" id="IPR009467">
    <property type="entry name" value="Glycolipid-bd_prot_put"/>
</dbReference>
<proteinExistence type="predicted"/>
<dbReference type="OrthoDB" id="9814791at2"/>
<evidence type="ECO:0000313" key="2">
    <source>
        <dbReference type="Proteomes" id="UP000306918"/>
    </source>
</evidence>
<dbReference type="Pfam" id="PF06475">
    <property type="entry name" value="Glycolipid_bind"/>
    <property type="match status" value="1"/>
</dbReference>
<dbReference type="AlphaFoldDB" id="A0A4S8HSB3"/>
<organism evidence="1 2">
    <name type="scientific">Niastella caeni</name>
    <dbReference type="NCBI Taxonomy" id="2569763"/>
    <lineage>
        <taxon>Bacteria</taxon>
        <taxon>Pseudomonadati</taxon>
        <taxon>Bacteroidota</taxon>
        <taxon>Chitinophagia</taxon>
        <taxon>Chitinophagales</taxon>
        <taxon>Chitinophagaceae</taxon>
        <taxon>Niastella</taxon>
    </lineage>
</organism>
<sequence>MQTNILWTGREYYSLENCLIDDNATGATITSTIVGAYEGKIYKVEYLIKTNEQWETVFFEINSRHNNQAQLISYEGDGKGNWTKDGQKAEQFNGCIDIDIPLTPFTNTLPIRRLQLKQHQSQEIQVIYCDLLEQKITPVRQKYSCLSATEYHYENIPNDFEANILVDESGFVVDYPALFVRTEALRSTC</sequence>
<name>A0A4S8HSB3_9BACT</name>
<dbReference type="Proteomes" id="UP000306918">
    <property type="component" value="Unassembled WGS sequence"/>
</dbReference>
<gene>
    <name evidence="1" type="ORF">FAM09_16955</name>
</gene>